<evidence type="ECO:0000256" key="1">
    <source>
        <dbReference type="SAM" id="MobiDB-lite"/>
    </source>
</evidence>
<organism evidence="2 3">
    <name type="scientific">Nocardia veterana</name>
    <dbReference type="NCBI Taxonomy" id="132249"/>
    <lineage>
        <taxon>Bacteria</taxon>
        <taxon>Bacillati</taxon>
        <taxon>Actinomycetota</taxon>
        <taxon>Actinomycetes</taxon>
        <taxon>Mycobacteriales</taxon>
        <taxon>Nocardiaceae</taxon>
        <taxon>Nocardia</taxon>
    </lineage>
</organism>
<name>A0A7X6LVH8_9NOCA</name>
<accession>A0A7X6LVH8</accession>
<protein>
    <submittedName>
        <fullName evidence="2">Uncharacterized protein</fullName>
    </submittedName>
</protein>
<evidence type="ECO:0000313" key="2">
    <source>
        <dbReference type="EMBL" id="NKY85350.1"/>
    </source>
</evidence>
<sequence>MPLLTIRLPENATLAAAQRALQLSDDEVDLGYGLIAVDPAQHLYALRVTDTAATRVAAVSGGAADVFADPRIGTADFPQHDPGDQPELP</sequence>
<feature type="region of interest" description="Disordered" evidence="1">
    <location>
        <begin position="69"/>
        <end position="89"/>
    </location>
</feature>
<gene>
    <name evidence="2" type="ORF">HGA07_06890</name>
</gene>
<comment type="caution">
    <text evidence="2">The sequence shown here is derived from an EMBL/GenBank/DDBJ whole genome shotgun (WGS) entry which is preliminary data.</text>
</comment>
<dbReference type="EMBL" id="JAAXPE010000004">
    <property type="protein sequence ID" value="NKY85350.1"/>
    <property type="molecule type" value="Genomic_DNA"/>
</dbReference>
<evidence type="ECO:0000313" key="3">
    <source>
        <dbReference type="Proteomes" id="UP000523447"/>
    </source>
</evidence>
<keyword evidence="3" id="KW-1185">Reference proteome</keyword>
<reference evidence="2 3" key="1">
    <citation type="submission" date="2020-04" db="EMBL/GenBank/DDBJ databases">
        <title>MicrobeNet Type strains.</title>
        <authorList>
            <person name="Nicholson A.C."/>
        </authorList>
    </citation>
    <scope>NUCLEOTIDE SEQUENCE [LARGE SCALE GENOMIC DNA]</scope>
    <source>
        <strain evidence="2 3">DSM 44445</strain>
    </source>
</reference>
<dbReference type="AlphaFoldDB" id="A0A7X6LVH8"/>
<proteinExistence type="predicted"/>
<dbReference type="Proteomes" id="UP000523447">
    <property type="component" value="Unassembled WGS sequence"/>
</dbReference>
<dbReference type="RefSeq" id="WP_051031532.1">
    <property type="nucleotide sequence ID" value="NZ_CAWPHS010000034.1"/>
</dbReference>